<protein>
    <submittedName>
        <fullName evidence="6">Transcription factor prr1</fullName>
    </submittedName>
</protein>
<evidence type="ECO:0000259" key="5">
    <source>
        <dbReference type="PROSITE" id="PS50110"/>
    </source>
</evidence>
<dbReference type="InterPro" id="IPR000232">
    <property type="entry name" value="HSF_DNA-bd"/>
</dbReference>
<dbReference type="InterPro" id="IPR036388">
    <property type="entry name" value="WH-like_DNA-bd_sf"/>
</dbReference>
<name>A0ABQ7HWD5_9MICR</name>
<comment type="subcellular location">
    <subcellularLocation>
        <location evidence="1">Nucleus</location>
    </subcellularLocation>
</comment>
<evidence type="ECO:0000313" key="6">
    <source>
        <dbReference type="EMBL" id="KAF7682480.1"/>
    </source>
</evidence>
<dbReference type="PANTHER" id="PTHR10015">
    <property type="entry name" value="HEAT SHOCK TRANSCRIPTION FACTOR"/>
    <property type="match status" value="1"/>
</dbReference>
<evidence type="ECO:0000256" key="1">
    <source>
        <dbReference type="ARBA" id="ARBA00004123"/>
    </source>
</evidence>
<comment type="caution">
    <text evidence="6">The sequence shown here is derived from an EMBL/GenBank/DDBJ whole genome shotgun (WGS) entry which is preliminary data.</text>
</comment>
<evidence type="ECO:0000256" key="4">
    <source>
        <dbReference type="PROSITE-ProRule" id="PRU00169"/>
    </source>
</evidence>
<dbReference type="Gene3D" id="3.40.50.2300">
    <property type="match status" value="1"/>
</dbReference>
<dbReference type="Proteomes" id="UP001516464">
    <property type="component" value="Unassembled WGS sequence"/>
</dbReference>
<keyword evidence="7" id="KW-1185">Reference proteome</keyword>
<dbReference type="SUPFAM" id="SSF52172">
    <property type="entry name" value="CheY-like"/>
    <property type="match status" value="1"/>
</dbReference>
<dbReference type="EMBL" id="SBIQ01000248">
    <property type="protein sequence ID" value="KAF7682480.1"/>
    <property type="molecule type" value="Genomic_DNA"/>
</dbReference>
<keyword evidence="3" id="KW-0539">Nucleus</keyword>
<gene>
    <name evidence="6" type="primary">prr1</name>
    <name evidence="6" type="ORF">TCON_2293</name>
</gene>
<dbReference type="PROSITE" id="PS50110">
    <property type="entry name" value="RESPONSE_REGULATORY"/>
    <property type="match status" value="1"/>
</dbReference>
<keyword evidence="2" id="KW-0238">DNA-binding</keyword>
<reference evidence="6 7" key="1">
    <citation type="submission" date="2019-01" db="EMBL/GenBank/DDBJ databases">
        <title>Genomes sequencing and comparative genomics of infectious freshwater microsporidia, Cucumispora dikerogammari and Thelohania contejeani.</title>
        <authorList>
            <person name="Cormier A."/>
            <person name="Giraud I."/>
            <person name="Wattier R."/>
            <person name="Teixeira M."/>
            <person name="Grandjean F."/>
            <person name="Rigaud T."/>
            <person name="Cordaux R."/>
        </authorList>
    </citation>
    <scope>NUCLEOTIDE SEQUENCE [LARGE SCALE GENOMIC DNA]</scope>
    <source>
        <strain evidence="6">T1</strain>
        <tissue evidence="6">Spores</tissue>
    </source>
</reference>
<dbReference type="SMART" id="SM00415">
    <property type="entry name" value="HSF"/>
    <property type="match status" value="1"/>
</dbReference>
<dbReference type="InterPro" id="IPR036390">
    <property type="entry name" value="WH_DNA-bd_sf"/>
</dbReference>
<dbReference type="PANTHER" id="PTHR10015:SF361">
    <property type="entry name" value="TRANSCRIPTION FACTOR SKN7"/>
    <property type="match status" value="1"/>
</dbReference>
<comment type="caution">
    <text evidence="4">Lacks conserved residue(s) required for the propagation of feature annotation.</text>
</comment>
<evidence type="ECO:0000256" key="3">
    <source>
        <dbReference type="ARBA" id="ARBA00023242"/>
    </source>
</evidence>
<dbReference type="SUPFAM" id="SSF46785">
    <property type="entry name" value="Winged helix' DNA-binding domain"/>
    <property type="match status" value="1"/>
</dbReference>
<accession>A0ABQ7HWD5</accession>
<dbReference type="PROSITE" id="PS00434">
    <property type="entry name" value="HSF_DOMAIN"/>
    <property type="match status" value="1"/>
</dbReference>
<dbReference type="Pfam" id="PF00447">
    <property type="entry name" value="HSF_DNA-bind"/>
    <property type="match status" value="1"/>
</dbReference>
<sequence>MHRNYPEFIDKLYNMLEDPKNEHLIRWNGNGLSFLVVNPPEFARCVLEKHFKHGNLSSFVRQLNKYDFHKVKSSESVIEIFGPQSWEFKNALFQRGRKDLMYKIKRKRSSNERNFGAYQDPGSYCAESNVAFQGQLLGVMRVITRYFQVIVEDINEIKKIILRDRGYNQTLISNVLLAEDNLTCSTYATAILNKLGCNVVSVDNEDAVLTELTNMKYDLILISGDRREADSLIREIRQYDIITPIIMMITSITKEEGVSYLSMGVSDIIVKPYHQDSLIKMVRKYEDLKKGSNLWMCNNNNEMINK</sequence>
<feature type="domain" description="Response regulatory" evidence="5">
    <location>
        <begin position="174"/>
        <end position="286"/>
    </location>
</feature>
<evidence type="ECO:0000313" key="7">
    <source>
        <dbReference type="Proteomes" id="UP001516464"/>
    </source>
</evidence>
<dbReference type="Pfam" id="PF00072">
    <property type="entry name" value="Response_reg"/>
    <property type="match status" value="1"/>
</dbReference>
<dbReference type="SMART" id="SM00448">
    <property type="entry name" value="REC"/>
    <property type="match status" value="1"/>
</dbReference>
<dbReference type="InterPro" id="IPR011006">
    <property type="entry name" value="CheY-like_superfamily"/>
</dbReference>
<dbReference type="InterPro" id="IPR001789">
    <property type="entry name" value="Sig_transdc_resp-reg_receiver"/>
</dbReference>
<dbReference type="Gene3D" id="1.10.10.10">
    <property type="entry name" value="Winged helix-like DNA-binding domain superfamily/Winged helix DNA-binding domain"/>
    <property type="match status" value="1"/>
</dbReference>
<organism evidence="6 7">
    <name type="scientific">Astathelohania contejeani</name>
    <dbReference type="NCBI Taxonomy" id="164912"/>
    <lineage>
        <taxon>Eukaryota</taxon>
        <taxon>Fungi</taxon>
        <taxon>Fungi incertae sedis</taxon>
        <taxon>Microsporidia</taxon>
        <taxon>Astathelohaniidae</taxon>
        <taxon>Astathelohania</taxon>
    </lineage>
</organism>
<dbReference type="PRINTS" id="PR00056">
    <property type="entry name" value="HSFDOMAIN"/>
</dbReference>
<proteinExistence type="predicted"/>
<evidence type="ECO:0000256" key="2">
    <source>
        <dbReference type="ARBA" id="ARBA00023125"/>
    </source>
</evidence>